<gene>
    <name evidence="2" type="ORF">EVAR_65497_1</name>
</gene>
<feature type="region of interest" description="Disordered" evidence="1">
    <location>
        <begin position="1"/>
        <end position="24"/>
    </location>
</feature>
<reference evidence="2 3" key="1">
    <citation type="journal article" date="2019" name="Commun. Biol.">
        <title>The bagworm genome reveals a unique fibroin gene that provides high tensile strength.</title>
        <authorList>
            <person name="Kono N."/>
            <person name="Nakamura H."/>
            <person name="Ohtoshi R."/>
            <person name="Tomita M."/>
            <person name="Numata K."/>
            <person name="Arakawa K."/>
        </authorList>
    </citation>
    <scope>NUCLEOTIDE SEQUENCE [LARGE SCALE GENOMIC DNA]</scope>
</reference>
<evidence type="ECO:0000256" key="1">
    <source>
        <dbReference type="SAM" id="MobiDB-lite"/>
    </source>
</evidence>
<comment type="caution">
    <text evidence="2">The sequence shown here is derived from an EMBL/GenBank/DDBJ whole genome shotgun (WGS) entry which is preliminary data.</text>
</comment>
<evidence type="ECO:0000313" key="2">
    <source>
        <dbReference type="EMBL" id="GBP95841.1"/>
    </source>
</evidence>
<dbReference type="AlphaFoldDB" id="A0A4C2A4G3"/>
<accession>A0A4C2A4G3</accession>
<keyword evidence="3" id="KW-1185">Reference proteome</keyword>
<name>A0A4C2A4G3_EUMVA</name>
<evidence type="ECO:0000313" key="3">
    <source>
        <dbReference type="Proteomes" id="UP000299102"/>
    </source>
</evidence>
<sequence length="159" mass="18271">MAQQRRDAWARANRNHKQSSDSARLYEDIRQGLDVFNYEPTQIRERPPRRAVDTSRSRLATFVQKVKHRLVFIKIGVYFRAGRARRRPHRGPSVARPTRPRGRFVLTLRWPFAISDIVDNNSESRPATLLSCISSPPRRGSGLQGRPTLTNGEMFCIGC</sequence>
<dbReference type="EMBL" id="BGZK01002689">
    <property type="protein sequence ID" value="GBP95841.1"/>
    <property type="molecule type" value="Genomic_DNA"/>
</dbReference>
<proteinExistence type="predicted"/>
<dbReference type="Proteomes" id="UP000299102">
    <property type="component" value="Unassembled WGS sequence"/>
</dbReference>
<organism evidence="2 3">
    <name type="scientific">Eumeta variegata</name>
    <name type="common">Bagworm moth</name>
    <name type="synonym">Eumeta japonica</name>
    <dbReference type="NCBI Taxonomy" id="151549"/>
    <lineage>
        <taxon>Eukaryota</taxon>
        <taxon>Metazoa</taxon>
        <taxon>Ecdysozoa</taxon>
        <taxon>Arthropoda</taxon>
        <taxon>Hexapoda</taxon>
        <taxon>Insecta</taxon>
        <taxon>Pterygota</taxon>
        <taxon>Neoptera</taxon>
        <taxon>Endopterygota</taxon>
        <taxon>Lepidoptera</taxon>
        <taxon>Glossata</taxon>
        <taxon>Ditrysia</taxon>
        <taxon>Tineoidea</taxon>
        <taxon>Psychidae</taxon>
        <taxon>Oiketicinae</taxon>
        <taxon>Eumeta</taxon>
    </lineage>
</organism>
<protein>
    <submittedName>
        <fullName evidence="2">Uncharacterized protein</fullName>
    </submittedName>
</protein>